<organism evidence="2 4">
    <name type="scientific">Polarella glacialis</name>
    <name type="common">Dinoflagellate</name>
    <dbReference type="NCBI Taxonomy" id="89957"/>
    <lineage>
        <taxon>Eukaryota</taxon>
        <taxon>Sar</taxon>
        <taxon>Alveolata</taxon>
        <taxon>Dinophyceae</taxon>
        <taxon>Suessiales</taxon>
        <taxon>Suessiaceae</taxon>
        <taxon>Polarella</taxon>
    </lineage>
</organism>
<dbReference type="InterPro" id="IPR013830">
    <property type="entry name" value="SGNH_hydro"/>
</dbReference>
<proteinExistence type="predicted"/>
<reference evidence="2" key="1">
    <citation type="submission" date="2021-02" db="EMBL/GenBank/DDBJ databases">
        <authorList>
            <person name="Dougan E. K."/>
            <person name="Rhodes N."/>
            <person name="Thang M."/>
            <person name="Chan C."/>
        </authorList>
    </citation>
    <scope>NUCLEOTIDE SEQUENCE</scope>
</reference>
<dbReference type="PANTHER" id="PTHR30383">
    <property type="entry name" value="THIOESTERASE 1/PROTEASE 1/LYSOPHOSPHOLIPASE L1"/>
    <property type="match status" value="1"/>
</dbReference>
<dbReference type="OMA" id="WGETSEH"/>
<dbReference type="Gene3D" id="3.40.50.1110">
    <property type="entry name" value="SGNH hydrolase"/>
    <property type="match status" value="2"/>
</dbReference>
<dbReference type="InterPro" id="IPR051532">
    <property type="entry name" value="Ester_Hydrolysis_Enzymes"/>
</dbReference>
<keyword evidence="4" id="KW-1185">Reference proteome</keyword>
<dbReference type="Pfam" id="PF13472">
    <property type="entry name" value="Lipase_GDSL_2"/>
    <property type="match status" value="1"/>
</dbReference>
<gene>
    <name evidence="2" type="ORF">PGLA1383_LOCUS5266</name>
    <name evidence="3" type="ORF">PGLA2088_LOCUS49808</name>
</gene>
<accession>A0A813DCG9</accession>
<sequence>MARKACVLRGPHQPRESIFIAVAAASFTLGTCATPVAAEGMAGTSVILAIGDSLTRGGFGSIPYTEFLSDMLGVEVENAGVWGELTEQMLGRLEARLGAESTCEPPGDGPDCEPKSLQLRRPSVVLVLGGTNDLSRRTPLSETVANLQAMHELAASYGAVVGVLAVPLFLEPRIGWAKNRKALNDELVRLQATYEFPSFLVNLSQVPSTHLYDGLHFKSEGYWRFAELVAEQLRQFR</sequence>
<dbReference type="InterPro" id="IPR036514">
    <property type="entry name" value="SGNH_hydro_sf"/>
</dbReference>
<evidence type="ECO:0000259" key="1">
    <source>
        <dbReference type="Pfam" id="PF13472"/>
    </source>
</evidence>
<evidence type="ECO:0000313" key="4">
    <source>
        <dbReference type="Proteomes" id="UP000654075"/>
    </source>
</evidence>
<dbReference type="Proteomes" id="UP000654075">
    <property type="component" value="Unassembled WGS sequence"/>
</dbReference>
<dbReference type="PANTHER" id="PTHR30383:SF5">
    <property type="entry name" value="SGNH HYDROLASE-TYPE ESTERASE DOMAIN-CONTAINING PROTEIN"/>
    <property type="match status" value="1"/>
</dbReference>
<evidence type="ECO:0000313" key="3">
    <source>
        <dbReference type="EMBL" id="CAE8739925.1"/>
    </source>
</evidence>
<dbReference type="EMBL" id="CAJNNW010037177">
    <property type="protein sequence ID" value="CAE8739925.1"/>
    <property type="molecule type" value="Genomic_DNA"/>
</dbReference>
<dbReference type="GO" id="GO:0004622">
    <property type="term" value="F:phosphatidylcholine lysophospholipase activity"/>
    <property type="evidence" value="ECO:0007669"/>
    <property type="project" value="TreeGrafter"/>
</dbReference>
<evidence type="ECO:0000313" key="2">
    <source>
        <dbReference type="EMBL" id="CAE8586392.1"/>
    </source>
</evidence>
<feature type="domain" description="SGNH hydrolase-type esterase" evidence="1">
    <location>
        <begin position="49"/>
        <end position="223"/>
    </location>
</feature>
<protein>
    <recommendedName>
        <fullName evidence="1">SGNH hydrolase-type esterase domain-containing protein</fullName>
    </recommendedName>
</protein>
<name>A0A813DCG9_POLGL</name>
<dbReference type="EMBL" id="CAJNNV010002037">
    <property type="protein sequence ID" value="CAE8586392.1"/>
    <property type="molecule type" value="Genomic_DNA"/>
</dbReference>
<dbReference type="Proteomes" id="UP000626109">
    <property type="component" value="Unassembled WGS sequence"/>
</dbReference>
<dbReference type="SUPFAM" id="SSF52266">
    <property type="entry name" value="SGNH hydrolase"/>
    <property type="match status" value="1"/>
</dbReference>
<dbReference type="OrthoDB" id="408760at2759"/>
<dbReference type="AlphaFoldDB" id="A0A813DCG9"/>
<comment type="caution">
    <text evidence="2">The sequence shown here is derived from an EMBL/GenBank/DDBJ whole genome shotgun (WGS) entry which is preliminary data.</text>
</comment>
<dbReference type="CDD" id="cd00229">
    <property type="entry name" value="SGNH_hydrolase"/>
    <property type="match status" value="1"/>
</dbReference>